<dbReference type="SUPFAM" id="SSF52540">
    <property type="entry name" value="P-loop containing nucleoside triphosphate hydrolases"/>
    <property type="match status" value="1"/>
</dbReference>
<gene>
    <name evidence="4" type="ORF">Acr_00g0049430</name>
</gene>
<organism evidence="4 5">
    <name type="scientific">Actinidia rufa</name>
    <dbReference type="NCBI Taxonomy" id="165716"/>
    <lineage>
        <taxon>Eukaryota</taxon>
        <taxon>Viridiplantae</taxon>
        <taxon>Streptophyta</taxon>
        <taxon>Embryophyta</taxon>
        <taxon>Tracheophyta</taxon>
        <taxon>Spermatophyta</taxon>
        <taxon>Magnoliopsida</taxon>
        <taxon>eudicotyledons</taxon>
        <taxon>Gunneridae</taxon>
        <taxon>Pentapetalae</taxon>
        <taxon>asterids</taxon>
        <taxon>Ericales</taxon>
        <taxon>Actinidiaceae</taxon>
        <taxon>Actinidia</taxon>
    </lineage>
</organism>
<keyword evidence="5" id="KW-1185">Reference proteome</keyword>
<dbReference type="InterPro" id="IPR031167">
    <property type="entry name" value="G_OBG"/>
</dbReference>
<dbReference type="SUPFAM" id="SSF81271">
    <property type="entry name" value="TGS-like"/>
    <property type="match status" value="1"/>
</dbReference>
<dbReference type="PANTHER" id="PTHR23305:SF18">
    <property type="entry name" value="OBG-TYPE G DOMAIN-CONTAINING PROTEIN"/>
    <property type="match status" value="1"/>
</dbReference>
<dbReference type="InterPro" id="IPR013029">
    <property type="entry name" value="YchF_C"/>
</dbReference>
<dbReference type="GO" id="GO:0005737">
    <property type="term" value="C:cytoplasm"/>
    <property type="evidence" value="ECO:0007669"/>
    <property type="project" value="TreeGrafter"/>
</dbReference>
<dbReference type="AlphaFoldDB" id="A0A7J0DM71"/>
<evidence type="ECO:0000256" key="2">
    <source>
        <dbReference type="ARBA" id="ARBA00022840"/>
    </source>
</evidence>
<dbReference type="InterPro" id="IPR012675">
    <property type="entry name" value="Beta-grasp_dom_sf"/>
</dbReference>
<dbReference type="Pfam" id="PF06071">
    <property type="entry name" value="YchF-GTPase_C"/>
    <property type="match status" value="1"/>
</dbReference>
<name>A0A7J0DM71_9ERIC</name>
<dbReference type="GO" id="GO:0005525">
    <property type="term" value="F:GTP binding"/>
    <property type="evidence" value="ECO:0007669"/>
    <property type="project" value="InterPro"/>
</dbReference>
<dbReference type="PANTHER" id="PTHR23305">
    <property type="entry name" value="OBG GTPASE FAMILY"/>
    <property type="match status" value="1"/>
</dbReference>
<dbReference type="CDD" id="cd01900">
    <property type="entry name" value="YchF"/>
    <property type="match status" value="1"/>
</dbReference>
<proteinExistence type="predicted"/>
<dbReference type="InterPro" id="IPR006073">
    <property type="entry name" value="GTP-bd"/>
</dbReference>
<reference evidence="5" key="1">
    <citation type="submission" date="2019-07" db="EMBL/GenBank/DDBJ databases">
        <title>De Novo Assembly of kiwifruit Actinidia rufa.</title>
        <authorList>
            <person name="Sugita-Konishi S."/>
            <person name="Sato K."/>
            <person name="Mori E."/>
            <person name="Abe Y."/>
            <person name="Kisaki G."/>
            <person name="Hamano K."/>
            <person name="Suezawa K."/>
            <person name="Otani M."/>
            <person name="Fukuda T."/>
            <person name="Manabe T."/>
            <person name="Gomi K."/>
            <person name="Tabuchi M."/>
            <person name="Akimitsu K."/>
            <person name="Kataoka I."/>
        </authorList>
    </citation>
    <scope>NUCLEOTIDE SEQUENCE [LARGE SCALE GENOMIC DNA]</scope>
    <source>
        <strain evidence="5">cv. Fuchu</strain>
    </source>
</reference>
<dbReference type="FunFam" id="3.10.20.30:FF:000001">
    <property type="entry name" value="Ribosome-binding ATPase YchF"/>
    <property type="match status" value="1"/>
</dbReference>
<sequence length="416" mass="45124">MRDGDLKEVVSFWVVGGRGLDDKKRGSGGGAEWGGWERGTRWDKLTGMNKGMKYGLEDGRRGTLLSVRGSLPPSNSRRGSSIEVIFLLYTLPKSCRNFSLDRFSEAFLVFSSSSKISMSLKAGIVGLPNVGKSTLFNAVVENGKAQAANFPFCTIEPNVGTVGVPDSRLNVLSDLSKSQRAVPASIEFVDIAGLVKGASQGEGLGNKFLSHIREVDSILQVVRCFEDNDIVHVNGKVDPKTEKSALERIQRALMDGKPARSVPLTDFERESVKHLCLLTMKPIIYVANVAESDLAAPEDNPHVKEVMNLASELQSGLVAVSAQVESELTEASIGGKIRIFEETKAWTILAGMTAPQAAGVIHSDFEKGFIRAETVAYDDFVASGSFSAAREKGLLRSEGKEYIVKEGDVMLFRFNV</sequence>
<dbReference type="InterPro" id="IPR012676">
    <property type="entry name" value="TGS-like"/>
</dbReference>
<dbReference type="PROSITE" id="PS51710">
    <property type="entry name" value="G_OBG"/>
    <property type="match status" value="1"/>
</dbReference>
<protein>
    <submittedName>
        <fullName evidence="4">GTP-binding protein-like protein</fullName>
    </submittedName>
</protein>
<accession>A0A7J0DM71</accession>
<dbReference type="GO" id="GO:0005524">
    <property type="term" value="F:ATP binding"/>
    <property type="evidence" value="ECO:0007669"/>
    <property type="project" value="UniProtKB-KW"/>
</dbReference>
<feature type="domain" description="OBG-type G" evidence="3">
    <location>
        <begin position="120"/>
        <end position="340"/>
    </location>
</feature>
<dbReference type="GO" id="GO:0016887">
    <property type="term" value="F:ATP hydrolysis activity"/>
    <property type="evidence" value="ECO:0007669"/>
    <property type="project" value="TreeGrafter"/>
</dbReference>
<dbReference type="Pfam" id="PF01926">
    <property type="entry name" value="MMR_HSR1"/>
    <property type="match status" value="1"/>
</dbReference>
<dbReference type="Proteomes" id="UP000585474">
    <property type="component" value="Unassembled WGS sequence"/>
</dbReference>
<dbReference type="EMBL" id="BJWL01000270">
    <property type="protein sequence ID" value="GFS37042.1"/>
    <property type="molecule type" value="Genomic_DNA"/>
</dbReference>
<dbReference type="Gene3D" id="3.10.20.30">
    <property type="match status" value="1"/>
</dbReference>
<keyword evidence="2" id="KW-0067">ATP-binding</keyword>
<keyword evidence="1" id="KW-0547">Nucleotide-binding</keyword>
<dbReference type="CDD" id="cd04867">
    <property type="entry name" value="TGS_YchF_OLA1"/>
    <property type="match status" value="1"/>
</dbReference>
<dbReference type="InterPro" id="IPR041706">
    <property type="entry name" value="YchF_N"/>
</dbReference>
<dbReference type="PRINTS" id="PR00326">
    <property type="entry name" value="GTP1OBG"/>
</dbReference>
<evidence type="ECO:0000313" key="5">
    <source>
        <dbReference type="Proteomes" id="UP000585474"/>
    </source>
</evidence>
<dbReference type="InterPro" id="IPR027417">
    <property type="entry name" value="P-loop_NTPase"/>
</dbReference>
<comment type="caution">
    <text evidence="4">The sequence shown here is derived from an EMBL/GenBank/DDBJ whole genome shotgun (WGS) entry which is preliminary data.</text>
</comment>
<evidence type="ECO:0000256" key="1">
    <source>
        <dbReference type="ARBA" id="ARBA00022741"/>
    </source>
</evidence>
<dbReference type="OrthoDB" id="424823at2759"/>
<dbReference type="Gene3D" id="3.40.50.300">
    <property type="entry name" value="P-loop containing nucleotide triphosphate hydrolases"/>
    <property type="match status" value="1"/>
</dbReference>
<evidence type="ECO:0000259" key="3">
    <source>
        <dbReference type="PROSITE" id="PS51710"/>
    </source>
</evidence>
<evidence type="ECO:0000313" key="4">
    <source>
        <dbReference type="EMBL" id="GFS37042.1"/>
    </source>
</evidence>